<reference evidence="6" key="1">
    <citation type="submission" date="2018-05" db="EMBL/GenBank/DDBJ databases">
        <authorList>
            <person name="Lanie J.A."/>
            <person name="Ng W.-L."/>
            <person name="Kazmierczak K.M."/>
            <person name="Andrzejewski T.M."/>
            <person name="Davidsen T.M."/>
            <person name="Wayne K.J."/>
            <person name="Tettelin H."/>
            <person name="Glass J.I."/>
            <person name="Rusch D."/>
            <person name="Podicherti R."/>
            <person name="Tsui H.-C.T."/>
            <person name="Winkler M.E."/>
        </authorList>
    </citation>
    <scope>NUCLEOTIDE SEQUENCE</scope>
</reference>
<dbReference type="EMBL" id="UINC01009146">
    <property type="protein sequence ID" value="SVA41039.1"/>
    <property type="molecule type" value="Genomic_DNA"/>
</dbReference>
<evidence type="ECO:0008006" key="7">
    <source>
        <dbReference type="Google" id="ProtNLM"/>
    </source>
</evidence>
<dbReference type="PANTHER" id="PTHR43646">
    <property type="entry name" value="GLYCOSYLTRANSFERASE"/>
    <property type="match status" value="1"/>
</dbReference>
<sequence length="406" mass="44807">VAASHEQYLRKSAGPRLIKAKPHPGLRMVVVIPCHDEPDLVGALERLANCEPPLGQAEVIVVINGSEKDSAAVARQNQDTLGQATDWLSERGNAWLPIHLLQLPDLPPRHAGVGQARKIGMDEALRRFADIGQAEDGLLVCYDADCRCSANYFTGIESHFAVQPDAPGCSIHFEHPLDAGEWAALGFGDTTPGQAVFDGIAAYELHLRYHVLAQKFIGFPYAFHTIGSAMAVRAWAYVKQGGMNRRQAGEDFYFLQKISWLGQVTELTGVTVHPSPRLSDRVPFGTGKAIGDYVANGRLATYPLQAYRDAQWLLGQVGALWETGRPSDAPPEAMARFLGEPFIGSVVPEIRTNSGNLGAFRKRFFRWFNAFRLMKFLNFARDEIHSPAKVEVAATKLLEWLEQPRP</sequence>
<proteinExistence type="predicted"/>
<dbReference type="GO" id="GO:0005886">
    <property type="term" value="C:plasma membrane"/>
    <property type="evidence" value="ECO:0007669"/>
    <property type="project" value="UniProtKB-SubCell"/>
</dbReference>
<dbReference type="SUPFAM" id="SSF53448">
    <property type="entry name" value="Nucleotide-diphospho-sugar transferases"/>
    <property type="match status" value="1"/>
</dbReference>
<organism evidence="6">
    <name type="scientific">marine metagenome</name>
    <dbReference type="NCBI Taxonomy" id="408172"/>
    <lineage>
        <taxon>unclassified sequences</taxon>
        <taxon>metagenomes</taxon>
        <taxon>ecological metagenomes</taxon>
    </lineage>
</organism>
<keyword evidence="2" id="KW-1003">Cell membrane</keyword>
<evidence type="ECO:0000256" key="3">
    <source>
        <dbReference type="ARBA" id="ARBA00022676"/>
    </source>
</evidence>
<protein>
    <recommendedName>
        <fullName evidence="7">Glycosyltransferase 2-like domain-containing protein</fullName>
    </recommendedName>
</protein>
<evidence type="ECO:0000256" key="4">
    <source>
        <dbReference type="ARBA" id="ARBA00022679"/>
    </source>
</evidence>
<evidence type="ECO:0000313" key="6">
    <source>
        <dbReference type="EMBL" id="SVA41039.1"/>
    </source>
</evidence>
<evidence type="ECO:0000256" key="5">
    <source>
        <dbReference type="ARBA" id="ARBA00023136"/>
    </source>
</evidence>
<keyword evidence="3" id="KW-0328">Glycosyltransferase</keyword>
<name>A0A381VL33_9ZZZZ</name>
<feature type="non-terminal residue" evidence="6">
    <location>
        <position position="406"/>
    </location>
</feature>
<accession>A0A381VL33</accession>
<evidence type="ECO:0000256" key="1">
    <source>
        <dbReference type="ARBA" id="ARBA00004236"/>
    </source>
</evidence>
<gene>
    <name evidence="6" type="ORF">METZ01_LOCUS93893</name>
</gene>
<dbReference type="PANTHER" id="PTHR43646:SF2">
    <property type="entry name" value="GLYCOSYLTRANSFERASE 2-LIKE DOMAIN-CONTAINING PROTEIN"/>
    <property type="match status" value="1"/>
</dbReference>
<dbReference type="InterPro" id="IPR029044">
    <property type="entry name" value="Nucleotide-diphossugar_trans"/>
</dbReference>
<keyword evidence="4" id="KW-0808">Transferase</keyword>
<dbReference type="Gene3D" id="3.90.550.10">
    <property type="entry name" value="Spore Coat Polysaccharide Biosynthesis Protein SpsA, Chain A"/>
    <property type="match status" value="1"/>
</dbReference>
<feature type="non-terminal residue" evidence="6">
    <location>
        <position position="1"/>
    </location>
</feature>
<dbReference type="AlphaFoldDB" id="A0A381VL33"/>
<comment type="subcellular location">
    <subcellularLocation>
        <location evidence="1">Cell membrane</location>
    </subcellularLocation>
</comment>
<evidence type="ECO:0000256" key="2">
    <source>
        <dbReference type="ARBA" id="ARBA00022475"/>
    </source>
</evidence>
<keyword evidence="5" id="KW-0472">Membrane</keyword>
<dbReference type="GO" id="GO:0016757">
    <property type="term" value="F:glycosyltransferase activity"/>
    <property type="evidence" value="ECO:0007669"/>
    <property type="project" value="UniProtKB-KW"/>
</dbReference>